<proteinExistence type="predicted"/>
<dbReference type="EMBL" id="AMFJ01034274">
    <property type="protein sequence ID" value="EKD29786.1"/>
    <property type="molecule type" value="Genomic_DNA"/>
</dbReference>
<accession>K1XXU3</accession>
<organism evidence="1">
    <name type="scientific">uncultured bacterium</name>
    <name type="common">gcode 4</name>
    <dbReference type="NCBI Taxonomy" id="1234023"/>
    <lineage>
        <taxon>Bacteria</taxon>
        <taxon>environmental samples</taxon>
    </lineage>
</organism>
<sequence>MLTSGQIEHVKCFLREDWVAEEQLLFVVEQLISFTAVGYECFTRDRTKKKLQYLSPSVK</sequence>
<protein>
    <submittedName>
        <fullName evidence="1">Uncharacterized protein</fullName>
    </submittedName>
</protein>
<dbReference type="AlphaFoldDB" id="K1XXU3"/>
<reference evidence="1" key="1">
    <citation type="journal article" date="2012" name="Science">
        <title>Fermentation, hydrogen, and sulfur metabolism in multiple uncultivated bacterial phyla.</title>
        <authorList>
            <person name="Wrighton K.C."/>
            <person name="Thomas B.C."/>
            <person name="Sharon I."/>
            <person name="Miller C.S."/>
            <person name="Castelle C.J."/>
            <person name="VerBerkmoes N.C."/>
            <person name="Wilkins M.J."/>
            <person name="Hettich R.L."/>
            <person name="Lipton M.S."/>
            <person name="Williams K.H."/>
            <person name="Long P.E."/>
            <person name="Banfield J.F."/>
        </authorList>
    </citation>
    <scope>NUCLEOTIDE SEQUENCE [LARGE SCALE GENOMIC DNA]</scope>
</reference>
<name>K1XXU3_9BACT</name>
<evidence type="ECO:0000313" key="1">
    <source>
        <dbReference type="EMBL" id="EKD29786.1"/>
    </source>
</evidence>
<gene>
    <name evidence="1" type="ORF">ACD_78C00274G0013</name>
</gene>
<comment type="caution">
    <text evidence="1">The sequence shown here is derived from an EMBL/GenBank/DDBJ whole genome shotgun (WGS) entry which is preliminary data.</text>
</comment>